<evidence type="ECO:0000256" key="2">
    <source>
        <dbReference type="SAM" id="MobiDB-lite"/>
    </source>
</evidence>
<proteinExistence type="predicted"/>
<feature type="compositionally biased region" description="Basic and acidic residues" evidence="2">
    <location>
        <begin position="291"/>
        <end position="314"/>
    </location>
</feature>
<dbReference type="Proteomes" id="UP001437256">
    <property type="component" value="Unassembled WGS sequence"/>
</dbReference>
<evidence type="ECO:0000313" key="4">
    <source>
        <dbReference type="Proteomes" id="UP001437256"/>
    </source>
</evidence>
<feature type="compositionally biased region" description="Polar residues" evidence="2">
    <location>
        <begin position="362"/>
        <end position="383"/>
    </location>
</feature>
<feature type="region of interest" description="Disordered" evidence="2">
    <location>
        <begin position="508"/>
        <end position="537"/>
    </location>
</feature>
<evidence type="ECO:0000256" key="1">
    <source>
        <dbReference type="SAM" id="Coils"/>
    </source>
</evidence>
<feature type="compositionally biased region" description="Basic residues" evidence="2">
    <location>
        <begin position="519"/>
        <end position="531"/>
    </location>
</feature>
<reference evidence="3 4" key="1">
    <citation type="submission" date="2024-05" db="EMBL/GenBank/DDBJ databases">
        <title>A draft genome resource for the thread blight pathogen Marasmius tenuissimus strain MS-2.</title>
        <authorList>
            <person name="Yulfo-Soto G.E."/>
            <person name="Baruah I.K."/>
            <person name="Amoako-Attah I."/>
            <person name="Bukari Y."/>
            <person name="Meinhardt L.W."/>
            <person name="Bailey B.A."/>
            <person name="Cohen S.P."/>
        </authorList>
    </citation>
    <scope>NUCLEOTIDE SEQUENCE [LARGE SCALE GENOMIC DNA]</scope>
    <source>
        <strain evidence="3 4">MS-2</strain>
    </source>
</reference>
<keyword evidence="4" id="KW-1185">Reference proteome</keyword>
<feature type="region of interest" description="Disordered" evidence="2">
    <location>
        <begin position="280"/>
        <end position="406"/>
    </location>
</feature>
<comment type="caution">
    <text evidence="3">The sequence shown here is derived from an EMBL/GenBank/DDBJ whole genome shotgun (WGS) entry which is preliminary data.</text>
</comment>
<feature type="region of interest" description="Disordered" evidence="2">
    <location>
        <begin position="1"/>
        <end position="27"/>
    </location>
</feature>
<feature type="compositionally biased region" description="Polar residues" evidence="2">
    <location>
        <begin position="1"/>
        <end position="22"/>
    </location>
</feature>
<sequence>MALSFTTPDSPVSPNDFMQMTSTPPPPSGHLTTMDTLGPISNPFYQNMNTFSPRNLFPLHGLQEELLRVTKENVTLRNEVEALRNTYHSVSNNFQSISAEIQSLVSAVSEVLTTVKTLNATTPASSGTFLAPHPKFVPLTTADKKTYKEHGLQYWEHPDWTNSPIYKQIEADPIGKKTGRKRGEENVQQLYIEDAEGKPVSGARAEIIRRGIHSLFATLLAKKMAPNTWERDAPADVKLWLVLNAVVMFPEVGFCLDSFWKGNQLATSLYPNWTRSRRAELASQNGGPTIVKEESVEGKVEPEGNLKGKRKNDSPDGGSDSPTTNLPKKTKLDDVGTASQPPASPLPSPGPPQTSMGHFLVSASNENPSATESRTAQAPTGPTTLAKDPPSQPEPVPSSSPDMLPTLSVGETIVESTSPCTESQSAVSHSNVTVPALSDPAIVIASNMSTTASLTPAHGIWQPDPMSTTARGLCAIAWARDNETGTAKQFDSYWRLHAKKDTEFRKDWEQKSKEAAANKAKKAPKAQKKSTKQNGSDQSIFWVWQLRPS</sequence>
<evidence type="ECO:0000313" key="3">
    <source>
        <dbReference type="EMBL" id="KAL0060040.1"/>
    </source>
</evidence>
<organism evidence="3 4">
    <name type="scientific">Marasmius tenuissimus</name>
    <dbReference type="NCBI Taxonomy" id="585030"/>
    <lineage>
        <taxon>Eukaryota</taxon>
        <taxon>Fungi</taxon>
        <taxon>Dikarya</taxon>
        <taxon>Basidiomycota</taxon>
        <taxon>Agaricomycotina</taxon>
        <taxon>Agaricomycetes</taxon>
        <taxon>Agaricomycetidae</taxon>
        <taxon>Agaricales</taxon>
        <taxon>Marasmiineae</taxon>
        <taxon>Marasmiaceae</taxon>
        <taxon>Marasmius</taxon>
    </lineage>
</organism>
<keyword evidence="1" id="KW-0175">Coiled coil</keyword>
<name>A0ABR2ZFB7_9AGAR</name>
<feature type="compositionally biased region" description="Pro residues" evidence="2">
    <location>
        <begin position="342"/>
        <end position="352"/>
    </location>
</feature>
<protein>
    <submittedName>
        <fullName evidence="3">Uncharacterized protein</fullName>
    </submittedName>
</protein>
<accession>A0ABR2ZFB7</accession>
<gene>
    <name evidence="3" type="ORF">AAF712_013159</name>
</gene>
<feature type="coiled-coil region" evidence="1">
    <location>
        <begin position="59"/>
        <end position="93"/>
    </location>
</feature>
<dbReference type="EMBL" id="JBBXMP010000195">
    <property type="protein sequence ID" value="KAL0060040.1"/>
    <property type="molecule type" value="Genomic_DNA"/>
</dbReference>